<feature type="transmembrane region" description="Helical" evidence="5">
    <location>
        <begin position="125"/>
        <end position="146"/>
    </location>
</feature>
<accession>A0A563E9K5</accession>
<reference evidence="7 8" key="2">
    <citation type="submission" date="2019-08" db="EMBL/GenBank/DDBJ databases">
        <title>Jejuicoccus antrihumi gen. nov., sp. nov., a new member of the family Dermacoccaceae isolated from a cave.</title>
        <authorList>
            <person name="Schumann P."/>
            <person name="Kim I.S."/>
        </authorList>
    </citation>
    <scope>NUCLEOTIDE SEQUENCE [LARGE SCALE GENOMIC DNA]</scope>
    <source>
        <strain evidence="7 8">C5-26</strain>
    </source>
</reference>
<protein>
    <submittedName>
        <fullName evidence="7">MFS transporter</fullName>
    </submittedName>
</protein>
<dbReference type="PANTHER" id="PTHR23531">
    <property type="entry name" value="QUINOLENE RESISTANCE PROTEIN NORA"/>
    <property type="match status" value="1"/>
</dbReference>
<name>A0A563E9K5_9MICO</name>
<feature type="transmembrane region" description="Helical" evidence="5">
    <location>
        <begin position="235"/>
        <end position="256"/>
    </location>
</feature>
<dbReference type="EMBL" id="VCQV01000001">
    <property type="protein sequence ID" value="TWP38932.1"/>
    <property type="molecule type" value="Genomic_DNA"/>
</dbReference>
<feature type="transmembrane region" description="Helical" evidence="5">
    <location>
        <begin position="360"/>
        <end position="379"/>
    </location>
</feature>
<comment type="subcellular location">
    <subcellularLocation>
        <location evidence="1">Cell membrane</location>
        <topology evidence="1">Multi-pass membrane protein</topology>
    </subcellularLocation>
</comment>
<dbReference type="InterPro" id="IPR020846">
    <property type="entry name" value="MFS_dom"/>
</dbReference>
<feature type="transmembrane region" description="Helical" evidence="5">
    <location>
        <begin position="293"/>
        <end position="312"/>
    </location>
</feature>
<reference evidence="7 8" key="1">
    <citation type="submission" date="2019-05" db="EMBL/GenBank/DDBJ databases">
        <authorList>
            <person name="Lee S.D."/>
        </authorList>
    </citation>
    <scope>NUCLEOTIDE SEQUENCE [LARGE SCALE GENOMIC DNA]</scope>
    <source>
        <strain evidence="7 8">C5-26</strain>
    </source>
</reference>
<evidence type="ECO:0000256" key="4">
    <source>
        <dbReference type="ARBA" id="ARBA00023136"/>
    </source>
</evidence>
<sequence>MTPLAVMTFAGFSGYAVLLPVGPMWAVHGGANEAGAGLVNGVLLLFTVITQMFVPAALRRLGWGPVVAGGLFLLGVPSLAYAVSDALGPVLALSAVRGVGFGVLTVTGSAAVAKLVEPARRGEAIGTYGLAIALPNLVLLPLGPWIADHAGFWVIFAISGMPIIGIPAGIRLARVIHGDALDLLHLEDGPAEASPVVESEGTAYRRLVRPMVLLLAVTLAGGAVITFAAQMVSSAWLTTAGLFVMGLVAAAIRWRAGVVADRHGPEPFIWPLVVLTCVGMVLTAYAVRDGDATNVAVFLVAMVIVGLAYGALQNFTLVAAFNAVSRPHHNLASAIWNVGFDAGTGLGSVVVGMLALRSSFSTALLVIAVLSIATLPVALRPPRKS</sequence>
<dbReference type="InterPro" id="IPR052714">
    <property type="entry name" value="MFS_Exporter"/>
</dbReference>
<feature type="transmembrane region" description="Helical" evidence="5">
    <location>
        <begin position="61"/>
        <end position="84"/>
    </location>
</feature>
<feature type="transmembrane region" description="Helical" evidence="5">
    <location>
        <begin position="333"/>
        <end position="354"/>
    </location>
</feature>
<dbReference type="GO" id="GO:0022857">
    <property type="term" value="F:transmembrane transporter activity"/>
    <property type="evidence" value="ECO:0007669"/>
    <property type="project" value="InterPro"/>
</dbReference>
<dbReference type="Gene3D" id="1.20.1250.20">
    <property type="entry name" value="MFS general substrate transporter like domains"/>
    <property type="match status" value="2"/>
</dbReference>
<keyword evidence="4 5" id="KW-0472">Membrane</keyword>
<evidence type="ECO:0000259" key="6">
    <source>
        <dbReference type="PROSITE" id="PS50850"/>
    </source>
</evidence>
<gene>
    <name evidence="7" type="ORF">FGL98_00575</name>
</gene>
<feature type="transmembrane region" description="Helical" evidence="5">
    <location>
        <begin position="268"/>
        <end position="287"/>
    </location>
</feature>
<organism evidence="7 8">
    <name type="scientific">Leekyejoonella antrihumi</name>
    <dbReference type="NCBI Taxonomy" id="1660198"/>
    <lineage>
        <taxon>Bacteria</taxon>
        <taxon>Bacillati</taxon>
        <taxon>Actinomycetota</taxon>
        <taxon>Actinomycetes</taxon>
        <taxon>Micrococcales</taxon>
        <taxon>Dermacoccaceae</taxon>
        <taxon>Leekyejoonella</taxon>
    </lineage>
</organism>
<evidence type="ECO:0000313" key="8">
    <source>
        <dbReference type="Proteomes" id="UP000320244"/>
    </source>
</evidence>
<feature type="transmembrane region" description="Helical" evidence="5">
    <location>
        <begin position="211"/>
        <end position="229"/>
    </location>
</feature>
<dbReference type="Pfam" id="PF07690">
    <property type="entry name" value="MFS_1"/>
    <property type="match status" value="1"/>
</dbReference>
<evidence type="ECO:0000256" key="2">
    <source>
        <dbReference type="ARBA" id="ARBA00022692"/>
    </source>
</evidence>
<feature type="domain" description="Major facilitator superfamily (MFS) profile" evidence="6">
    <location>
        <begin position="1"/>
        <end position="385"/>
    </location>
</feature>
<evidence type="ECO:0000313" key="7">
    <source>
        <dbReference type="EMBL" id="TWP38932.1"/>
    </source>
</evidence>
<dbReference type="Proteomes" id="UP000320244">
    <property type="component" value="Unassembled WGS sequence"/>
</dbReference>
<dbReference type="PANTHER" id="PTHR23531:SF1">
    <property type="entry name" value="QUINOLENE RESISTANCE PROTEIN NORA"/>
    <property type="match status" value="1"/>
</dbReference>
<feature type="transmembrane region" description="Helical" evidence="5">
    <location>
        <begin position="152"/>
        <end position="173"/>
    </location>
</feature>
<dbReference type="RefSeq" id="WP_146314714.1">
    <property type="nucleotide sequence ID" value="NZ_VCQV01000001.1"/>
</dbReference>
<feature type="transmembrane region" description="Helical" evidence="5">
    <location>
        <begin position="34"/>
        <end position="54"/>
    </location>
</feature>
<keyword evidence="3 5" id="KW-1133">Transmembrane helix</keyword>
<dbReference type="PROSITE" id="PS50850">
    <property type="entry name" value="MFS"/>
    <property type="match status" value="1"/>
</dbReference>
<comment type="caution">
    <text evidence="7">The sequence shown here is derived from an EMBL/GenBank/DDBJ whole genome shotgun (WGS) entry which is preliminary data.</text>
</comment>
<proteinExistence type="predicted"/>
<keyword evidence="8" id="KW-1185">Reference proteome</keyword>
<evidence type="ECO:0000256" key="1">
    <source>
        <dbReference type="ARBA" id="ARBA00004651"/>
    </source>
</evidence>
<dbReference type="AlphaFoldDB" id="A0A563E9K5"/>
<evidence type="ECO:0000256" key="5">
    <source>
        <dbReference type="SAM" id="Phobius"/>
    </source>
</evidence>
<feature type="transmembrane region" description="Helical" evidence="5">
    <location>
        <begin position="90"/>
        <end position="113"/>
    </location>
</feature>
<evidence type="ECO:0000256" key="3">
    <source>
        <dbReference type="ARBA" id="ARBA00022989"/>
    </source>
</evidence>
<dbReference type="GO" id="GO:0005886">
    <property type="term" value="C:plasma membrane"/>
    <property type="evidence" value="ECO:0007669"/>
    <property type="project" value="UniProtKB-SubCell"/>
</dbReference>
<dbReference type="InterPro" id="IPR011701">
    <property type="entry name" value="MFS"/>
</dbReference>
<dbReference type="SUPFAM" id="SSF103473">
    <property type="entry name" value="MFS general substrate transporter"/>
    <property type="match status" value="1"/>
</dbReference>
<dbReference type="OrthoDB" id="5189108at2"/>
<keyword evidence="2 5" id="KW-0812">Transmembrane</keyword>
<dbReference type="InterPro" id="IPR036259">
    <property type="entry name" value="MFS_trans_sf"/>
</dbReference>